<dbReference type="PROSITE" id="PS51456">
    <property type="entry name" value="MYOSIN_MOTOR"/>
    <property type="match status" value="1"/>
</dbReference>
<protein>
    <submittedName>
        <fullName evidence="13">Similar to nrxn1a: Neurexin-1a (Danio rerio)</fullName>
    </submittedName>
</protein>
<dbReference type="InterPro" id="IPR036961">
    <property type="entry name" value="Kinesin_motor_dom_sf"/>
</dbReference>
<evidence type="ECO:0000256" key="1">
    <source>
        <dbReference type="ARBA" id="ARBA00004245"/>
    </source>
</evidence>
<dbReference type="GO" id="GO:0003779">
    <property type="term" value="F:actin binding"/>
    <property type="evidence" value="ECO:0007669"/>
    <property type="project" value="UniProtKB-KW"/>
</dbReference>
<dbReference type="GO" id="GO:0005524">
    <property type="term" value="F:ATP binding"/>
    <property type="evidence" value="ECO:0007669"/>
    <property type="project" value="UniProtKB-UniRule"/>
</dbReference>
<reference evidence="13" key="1">
    <citation type="submission" date="2021-04" db="EMBL/GenBank/DDBJ databases">
        <authorList>
            <person name="Chebbi M.A.C M."/>
        </authorList>
    </citation>
    <scope>NUCLEOTIDE SEQUENCE</scope>
</reference>
<evidence type="ECO:0000256" key="8">
    <source>
        <dbReference type="ARBA" id="ARBA00023175"/>
    </source>
</evidence>
<sequence length="111" mass="13159">MFVPNSLWMENTKKRNSLPVLQKITYESFLQFHEKYNFKSRSDNEPHIFSVADKAYQDVLHNEEPQHIIIAGESYSGKTFNVINLVNHFMYLGKVISRLICYFQDEMPCKH</sequence>
<dbReference type="EMBL" id="CAJNRD030000649">
    <property type="protein sequence ID" value="CAG5071960.1"/>
    <property type="molecule type" value="Genomic_DNA"/>
</dbReference>
<comment type="caution">
    <text evidence="11">Lacks conserved residue(s) required for the propagation of feature annotation.</text>
</comment>
<proteinExistence type="inferred from homology"/>
<keyword evidence="7 11" id="KW-0518">Myosin</keyword>
<dbReference type="GO" id="GO:0016459">
    <property type="term" value="C:myosin complex"/>
    <property type="evidence" value="ECO:0007669"/>
    <property type="project" value="UniProtKB-KW"/>
</dbReference>
<dbReference type="GO" id="GO:0030832">
    <property type="term" value="P:regulation of actin filament length"/>
    <property type="evidence" value="ECO:0007669"/>
    <property type="project" value="TreeGrafter"/>
</dbReference>
<organism evidence="13 14">
    <name type="scientific">Cotesia congregata</name>
    <name type="common">Parasitoid wasp</name>
    <name type="synonym">Apanteles congregatus</name>
    <dbReference type="NCBI Taxonomy" id="51543"/>
    <lineage>
        <taxon>Eukaryota</taxon>
        <taxon>Metazoa</taxon>
        <taxon>Ecdysozoa</taxon>
        <taxon>Arthropoda</taxon>
        <taxon>Hexapoda</taxon>
        <taxon>Insecta</taxon>
        <taxon>Pterygota</taxon>
        <taxon>Neoptera</taxon>
        <taxon>Endopterygota</taxon>
        <taxon>Hymenoptera</taxon>
        <taxon>Apocrita</taxon>
        <taxon>Ichneumonoidea</taxon>
        <taxon>Braconidae</taxon>
        <taxon>Microgastrinae</taxon>
        <taxon>Cotesia</taxon>
    </lineage>
</organism>
<evidence type="ECO:0000256" key="7">
    <source>
        <dbReference type="ARBA" id="ARBA00023123"/>
    </source>
</evidence>
<evidence type="ECO:0000259" key="12">
    <source>
        <dbReference type="PROSITE" id="PS51456"/>
    </source>
</evidence>
<keyword evidence="3" id="KW-0963">Cytoplasm</keyword>
<dbReference type="PANTHER" id="PTHR46256">
    <property type="entry name" value="AGAP011099-PA"/>
    <property type="match status" value="1"/>
</dbReference>
<dbReference type="Proteomes" id="UP000786811">
    <property type="component" value="Unassembled WGS sequence"/>
</dbReference>
<feature type="domain" description="Myosin motor" evidence="12">
    <location>
        <begin position="1"/>
        <end position="111"/>
    </location>
</feature>
<dbReference type="Pfam" id="PF00063">
    <property type="entry name" value="Myosin_head"/>
    <property type="match status" value="1"/>
</dbReference>
<evidence type="ECO:0000313" key="13">
    <source>
        <dbReference type="EMBL" id="CAG5071960.1"/>
    </source>
</evidence>
<keyword evidence="4" id="KW-0677">Repeat</keyword>
<keyword evidence="8 11" id="KW-0505">Motor protein</keyword>
<dbReference type="InterPro" id="IPR052409">
    <property type="entry name" value="Myosin-III_kinase_activity"/>
</dbReference>
<evidence type="ECO:0000256" key="2">
    <source>
        <dbReference type="ARBA" id="ARBA00004316"/>
    </source>
</evidence>
<dbReference type="InterPro" id="IPR027417">
    <property type="entry name" value="P-loop_NTPase"/>
</dbReference>
<keyword evidence="6 11" id="KW-0067">ATP-binding</keyword>
<accession>A0A8J2E0C4</accession>
<dbReference type="SUPFAM" id="SSF52540">
    <property type="entry name" value="P-loop containing nucleoside triphosphate hydrolases"/>
    <property type="match status" value="1"/>
</dbReference>
<comment type="similarity">
    <text evidence="11">Belongs to the TRAFAC class myosin-kinesin ATPase superfamily. Myosin family.</text>
</comment>
<feature type="binding site" evidence="11">
    <location>
        <begin position="72"/>
        <end position="79"/>
    </location>
    <ligand>
        <name>ATP</name>
        <dbReference type="ChEBI" id="CHEBI:30616"/>
    </ligand>
</feature>
<dbReference type="OrthoDB" id="6108017at2759"/>
<evidence type="ECO:0000256" key="3">
    <source>
        <dbReference type="ARBA" id="ARBA00022490"/>
    </source>
</evidence>
<keyword evidence="11" id="KW-0009">Actin-binding</keyword>
<evidence type="ECO:0000256" key="6">
    <source>
        <dbReference type="ARBA" id="ARBA00022840"/>
    </source>
</evidence>
<dbReference type="Gene3D" id="3.40.850.10">
    <property type="entry name" value="Kinesin motor domain"/>
    <property type="match status" value="1"/>
</dbReference>
<comment type="caution">
    <text evidence="13">The sequence shown here is derived from an EMBL/GenBank/DDBJ whole genome shotgun (WGS) entry which is preliminary data.</text>
</comment>
<dbReference type="GO" id="GO:0042995">
    <property type="term" value="C:cell projection"/>
    <property type="evidence" value="ECO:0007669"/>
    <property type="project" value="UniProtKB-SubCell"/>
</dbReference>
<keyword evidence="5 11" id="KW-0547">Nucleotide-binding</keyword>
<evidence type="ECO:0000256" key="4">
    <source>
        <dbReference type="ARBA" id="ARBA00022737"/>
    </source>
</evidence>
<dbReference type="AlphaFoldDB" id="A0A8J2E0C4"/>
<dbReference type="GO" id="GO:0000146">
    <property type="term" value="F:microfilament motor activity"/>
    <property type="evidence" value="ECO:0007669"/>
    <property type="project" value="TreeGrafter"/>
</dbReference>
<comment type="subcellular location">
    <subcellularLocation>
        <location evidence="2">Cell projection</location>
    </subcellularLocation>
    <subcellularLocation>
        <location evidence="1">Cytoplasm</location>
        <location evidence="1">Cytoskeleton</location>
    </subcellularLocation>
</comment>
<evidence type="ECO:0000313" key="14">
    <source>
        <dbReference type="Proteomes" id="UP000786811"/>
    </source>
</evidence>
<gene>
    <name evidence="13" type="ORF">HICCMSTLAB_LOCUS109</name>
</gene>
<evidence type="ECO:0000256" key="5">
    <source>
        <dbReference type="ARBA" id="ARBA00022741"/>
    </source>
</evidence>
<keyword evidence="9" id="KW-0206">Cytoskeleton</keyword>
<keyword evidence="14" id="KW-1185">Reference proteome</keyword>
<dbReference type="PANTHER" id="PTHR46256:SF2">
    <property type="entry name" value="NEITHER INACTIVATION NOR AFTERPOTENTIAL PROTEIN C"/>
    <property type="match status" value="1"/>
</dbReference>
<evidence type="ECO:0000256" key="10">
    <source>
        <dbReference type="ARBA" id="ARBA00023273"/>
    </source>
</evidence>
<name>A0A8J2E0C4_COTCN</name>
<dbReference type="GO" id="GO:0004674">
    <property type="term" value="F:protein serine/threonine kinase activity"/>
    <property type="evidence" value="ECO:0007669"/>
    <property type="project" value="TreeGrafter"/>
</dbReference>
<dbReference type="InterPro" id="IPR001609">
    <property type="entry name" value="Myosin_head_motor_dom-like"/>
</dbReference>
<evidence type="ECO:0000256" key="9">
    <source>
        <dbReference type="ARBA" id="ARBA00023212"/>
    </source>
</evidence>
<keyword evidence="10" id="KW-0966">Cell projection</keyword>
<evidence type="ECO:0000256" key="11">
    <source>
        <dbReference type="PROSITE-ProRule" id="PRU00782"/>
    </source>
</evidence>